<evidence type="ECO:0000256" key="4">
    <source>
        <dbReference type="ARBA" id="ARBA00022989"/>
    </source>
</evidence>
<evidence type="ECO:0000256" key="5">
    <source>
        <dbReference type="ARBA" id="ARBA00023136"/>
    </source>
</evidence>
<keyword evidence="5 7" id="KW-0472">Membrane</keyword>
<dbReference type="Gene3D" id="1.20.1640.10">
    <property type="entry name" value="Multidrug efflux transporter AcrB transmembrane domain"/>
    <property type="match status" value="1"/>
</dbReference>
<keyword evidence="6" id="KW-0325">Glycoprotein</keyword>
<dbReference type="InterPro" id="IPR051697">
    <property type="entry name" value="Patched_domain-protein"/>
</dbReference>
<proteinExistence type="inferred from homology"/>
<dbReference type="InterPro" id="IPR000731">
    <property type="entry name" value="SSD"/>
</dbReference>
<organism evidence="9">
    <name type="scientific">Loa loa</name>
    <name type="common">Eye worm</name>
    <name type="synonym">Filaria loa</name>
    <dbReference type="NCBI Taxonomy" id="7209"/>
    <lineage>
        <taxon>Eukaryota</taxon>
        <taxon>Metazoa</taxon>
        <taxon>Ecdysozoa</taxon>
        <taxon>Nematoda</taxon>
        <taxon>Chromadorea</taxon>
        <taxon>Rhabditida</taxon>
        <taxon>Spirurina</taxon>
        <taxon>Spiruromorpha</taxon>
        <taxon>Filarioidea</taxon>
        <taxon>Onchocercidae</taxon>
        <taxon>Loa</taxon>
    </lineage>
</organism>
<evidence type="ECO:0000259" key="8">
    <source>
        <dbReference type="PROSITE" id="PS50156"/>
    </source>
</evidence>
<protein>
    <recommendedName>
        <fullName evidence="8">SSD domain-containing protein</fullName>
    </recommendedName>
</protein>
<evidence type="ECO:0000313" key="9">
    <source>
        <dbReference type="EMBL" id="EJD75849.1"/>
    </source>
</evidence>
<comment type="subcellular location">
    <subcellularLocation>
        <location evidence="1">Membrane</location>
        <topology evidence="1">Multi-pass membrane protein</topology>
    </subcellularLocation>
</comment>
<name>A0A1S0UJT3_LOALO</name>
<dbReference type="GO" id="GO:0030659">
    <property type="term" value="C:cytoplasmic vesicle membrane"/>
    <property type="evidence" value="ECO:0007669"/>
    <property type="project" value="TreeGrafter"/>
</dbReference>
<feature type="transmembrane region" description="Helical" evidence="7">
    <location>
        <begin position="106"/>
        <end position="130"/>
    </location>
</feature>
<feature type="transmembrane region" description="Helical" evidence="7">
    <location>
        <begin position="36"/>
        <end position="59"/>
    </location>
</feature>
<dbReference type="CTD" id="9941228"/>
<dbReference type="GO" id="GO:0018996">
    <property type="term" value="P:molting cycle, collagen and cuticulin-based cuticle"/>
    <property type="evidence" value="ECO:0007669"/>
    <property type="project" value="TreeGrafter"/>
</dbReference>
<dbReference type="PROSITE" id="PS50156">
    <property type="entry name" value="SSD"/>
    <property type="match status" value="1"/>
</dbReference>
<evidence type="ECO:0000256" key="6">
    <source>
        <dbReference type="ARBA" id="ARBA00023180"/>
    </source>
</evidence>
<comment type="similarity">
    <text evidence="2">Belongs to the patched family.</text>
</comment>
<dbReference type="GO" id="GO:0006897">
    <property type="term" value="P:endocytosis"/>
    <property type="evidence" value="ECO:0007669"/>
    <property type="project" value="TreeGrafter"/>
</dbReference>
<evidence type="ECO:0000256" key="7">
    <source>
        <dbReference type="SAM" id="Phobius"/>
    </source>
</evidence>
<evidence type="ECO:0000256" key="2">
    <source>
        <dbReference type="ARBA" id="ARBA00005585"/>
    </source>
</evidence>
<dbReference type="InterPro" id="IPR003392">
    <property type="entry name" value="PTHD_SSD"/>
</dbReference>
<feature type="transmembrane region" description="Helical" evidence="7">
    <location>
        <begin position="6"/>
        <end position="24"/>
    </location>
</feature>
<dbReference type="OMA" id="NILHYHI"/>
<feature type="transmembrane region" description="Helical" evidence="7">
    <location>
        <begin position="71"/>
        <end position="94"/>
    </location>
</feature>
<reference evidence="9" key="1">
    <citation type="submission" date="2012-04" db="EMBL/GenBank/DDBJ databases">
        <title>The Genome Sequence of Loa loa.</title>
        <authorList>
            <consortium name="The Broad Institute Genome Sequencing Platform"/>
            <consortium name="Broad Institute Genome Sequencing Center for Infectious Disease"/>
            <person name="Nutman T.B."/>
            <person name="Fink D.L."/>
            <person name="Russ C."/>
            <person name="Young S."/>
            <person name="Zeng Q."/>
            <person name="Gargeya S."/>
            <person name="Alvarado L."/>
            <person name="Berlin A."/>
            <person name="Chapman S.B."/>
            <person name="Chen Z."/>
            <person name="Freedman E."/>
            <person name="Gellesch M."/>
            <person name="Goldberg J."/>
            <person name="Griggs A."/>
            <person name="Gujja S."/>
            <person name="Heilman E.R."/>
            <person name="Heiman D."/>
            <person name="Howarth C."/>
            <person name="Mehta T."/>
            <person name="Neiman D."/>
            <person name="Pearson M."/>
            <person name="Roberts A."/>
            <person name="Saif S."/>
            <person name="Shea T."/>
            <person name="Shenoy N."/>
            <person name="Sisk P."/>
            <person name="Stolte C."/>
            <person name="Sykes S."/>
            <person name="White J."/>
            <person name="Yandava C."/>
            <person name="Haas B."/>
            <person name="Henn M.R."/>
            <person name="Nusbaum C."/>
            <person name="Birren B."/>
        </authorList>
    </citation>
    <scope>NUCLEOTIDE SEQUENCE [LARGE SCALE GENOMIC DNA]</scope>
</reference>
<dbReference type="GO" id="GO:0005886">
    <property type="term" value="C:plasma membrane"/>
    <property type="evidence" value="ECO:0007669"/>
    <property type="project" value="TreeGrafter"/>
</dbReference>
<dbReference type="InParanoid" id="A0A1S0UJT3"/>
<feature type="domain" description="SSD" evidence="8">
    <location>
        <begin position="5"/>
        <end position="164"/>
    </location>
</feature>
<dbReference type="AlphaFoldDB" id="A0A1S0UJT3"/>
<dbReference type="RefSeq" id="XP_020306684.1">
    <property type="nucleotide sequence ID" value="XM_020449761.1"/>
</dbReference>
<feature type="transmembrane region" description="Helical" evidence="7">
    <location>
        <begin position="189"/>
        <end position="214"/>
    </location>
</feature>
<sequence>MERGNLKSVKLFVIGVFMMSVYMARVLHMFTIKSKILIIIAAIASPLLATIVSFALMLWLKISITSTAGLIPLLMIGIGVDDAFLLIHAWQNYLPISDKRKRMAKVIITVGPSISITSVTNIIAFGVGSITASPMMSSFCLCMLIAVTIDYILELTIFAPTLALTTYFENDKHPKKRQSFCHSTQRWILLSRFVISKIGLIIILIIQIILYVIATVGLARMRANFDPSKTFSSDSKLNICVQIVDYIFREYAPAIFIVNNPPNISNATQYNEFMELVKKLEKLPTSYGSERTFLWLRDYVKYLKKKRKKAGYRNINFTYQYVPKFLASRFLADKNILHYHIVNRYVI</sequence>
<evidence type="ECO:0000256" key="3">
    <source>
        <dbReference type="ARBA" id="ARBA00022692"/>
    </source>
</evidence>
<dbReference type="KEGG" id="loa:LOAG_17101"/>
<keyword evidence="4 7" id="KW-1133">Transmembrane helix</keyword>
<dbReference type="Pfam" id="PF02460">
    <property type="entry name" value="Patched"/>
    <property type="match status" value="1"/>
</dbReference>
<gene>
    <name evidence="9" type="ORF">LOAG_17101</name>
</gene>
<dbReference type="PANTHER" id="PTHR10796">
    <property type="entry name" value="PATCHED-RELATED"/>
    <property type="match status" value="1"/>
</dbReference>
<dbReference type="SUPFAM" id="SSF82866">
    <property type="entry name" value="Multidrug efflux transporter AcrB transmembrane domain"/>
    <property type="match status" value="1"/>
</dbReference>
<feature type="transmembrane region" description="Helical" evidence="7">
    <location>
        <begin position="136"/>
        <end position="168"/>
    </location>
</feature>
<dbReference type="GeneID" id="9941228"/>
<dbReference type="PANTHER" id="PTHR10796:SF94">
    <property type="entry name" value="SSD DOMAIN-CONTAINING PROTEIN"/>
    <property type="match status" value="1"/>
</dbReference>
<dbReference type="EMBL" id="JH712104">
    <property type="protein sequence ID" value="EJD75849.1"/>
    <property type="molecule type" value="Genomic_DNA"/>
</dbReference>
<accession>A0A1S0UJT3</accession>
<dbReference type="OrthoDB" id="6510177at2759"/>
<keyword evidence="3 7" id="KW-0812">Transmembrane</keyword>
<evidence type="ECO:0000256" key="1">
    <source>
        <dbReference type="ARBA" id="ARBA00004141"/>
    </source>
</evidence>